<sequence>MLMMNKGKALLPICAQDYFKNKKNSGTGNRTRASWVRASCNQLFERVEYVGLMGRAEKGRVDPTASPDRVTRPRHPTASPDRVTRPRHPTASSERVTRAFRCDVIARNLSNVPKEVPLQKKNTFLYCLVIELLLSS</sequence>
<keyword evidence="3" id="KW-1185">Reference proteome</keyword>
<dbReference type="EMBL" id="BGZK01000356">
    <property type="protein sequence ID" value="GBP38921.1"/>
    <property type="molecule type" value="Genomic_DNA"/>
</dbReference>
<dbReference type="OrthoDB" id="8962558at2759"/>
<dbReference type="Proteomes" id="UP000299102">
    <property type="component" value="Unassembled WGS sequence"/>
</dbReference>
<accession>A0A4C1VK59</accession>
<reference evidence="2 3" key="1">
    <citation type="journal article" date="2019" name="Commun. Biol.">
        <title>The bagworm genome reveals a unique fibroin gene that provides high tensile strength.</title>
        <authorList>
            <person name="Kono N."/>
            <person name="Nakamura H."/>
            <person name="Ohtoshi R."/>
            <person name="Tomita M."/>
            <person name="Numata K."/>
            <person name="Arakawa K."/>
        </authorList>
    </citation>
    <scope>NUCLEOTIDE SEQUENCE [LARGE SCALE GENOMIC DNA]</scope>
</reference>
<comment type="caution">
    <text evidence="2">The sequence shown here is derived from an EMBL/GenBank/DDBJ whole genome shotgun (WGS) entry which is preliminary data.</text>
</comment>
<protein>
    <submittedName>
        <fullName evidence="2">Uncharacterized protein</fullName>
    </submittedName>
</protein>
<evidence type="ECO:0000313" key="2">
    <source>
        <dbReference type="EMBL" id="GBP38921.1"/>
    </source>
</evidence>
<evidence type="ECO:0000256" key="1">
    <source>
        <dbReference type="SAM" id="MobiDB-lite"/>
    </source>
</evidence>
<dbReference type="AlphaFoldDB" id="A0A4C1VK59"/>
<gene>
    <name evidence="2" type="ORF">EVAR_95671_1</name>
</gene>
<feature type="region of interest" description="Disordered" evidence="1">
    <location>
        <begin position="56"/>
        <end position="95"/>
    </location>
</feature>
<evidence type="ECO:0000313" key="3">
    <source>
        <dbReference type="Proteomes" id="UP000299102"/>
    </source>
</evidence>
<name>A0A4C1VK59_EUMVA</name>
<organism evidence="2 3">
    <name type="scientific">Eumeta variegata</name>
    <name type="common">Bagworm moth</name>
    <name type="synonym">Eumeta japonica</name>
    <dbReference type="NCBI Taxonomy" id="151549"/>
    <lineage>
        <taxon>Eukaryota</taxon>
        <taxon>Metazoa</taxon>
        <taxon>Ecdysozoa</taxon>
        <taxon>Arthropoda</taxon>
        <taxon>Hexapoda</taxon>
        <taxon>Insecta</taxon>
        <taxon>Pterygota</taxon>
        <taxon>Neoptera</taxon>
        <taxon>Endopterygota</taxon>
        <taxon>Lepidoptera</taxon>
        <taxon>Glossata</taxon>
        <taxon>Ditrysia</taxon>
        <taxon>Tineoidea</taxon>
        <taxon>Psychidae</taxon>
        <taxon>Oiketicinae</taxon>
        <taxon>Eumeta</taxon>
    </lineage>
</organism>
<proteinExistence type="predicted"/>